<dbReference type="AlphaFoldDB" id="A0A062TVI7"/>
<keyword evidence="2" id="KW-1185">Reference proteome</keyword>
<accession>A0A062TVI7</accession>
<dbReference type="RefSeq" id="WP_034824990.1">
    <property type="nucleotide sequence ID" value="NZ_AWFA01000009.1"/>
</dbReference>
<proteinExistence type="predicted"/>
<protein>
    <submittedName>
        <fullName evidence="1">Uncharacterized protein</fullName>
    </submittedName>
</protein>
<dbReference type="Proteomes" id="UP000249123">
    <property type="component" value="Unassembled WGS sequence"/>
</dbReference>
<name>A0A062TVI7_9PROT</name>
<evidence type="ECO:0000313" key="1">
    <source>
        <dbReference type="EMBL" id="RAN34700.1"/>
    </source>
</evidence>
<gene>
    <name evidence="1" type="ORF">HY3_10345</name>
</gene>
<dbReference type="EMBL" id="AWFB01000009">
    <property type="protein sequence ID" value="RAN34700.1"/>
    <property type="molecule type" value="Genomic_DNA"/>
</dbReference>
<organism evidence="1 2">
    <name type="scientific">Hyphomonas pacifica</name>
    <dbReference type="NCBI Taxonomy" id="1280941"/>
    <lineage>
        <taxon>Bacteria</taxon>
        <taxon>Pseudomonadati</taxon>
        <taxon>Pseudomonadota</taxon>
        <taxon>Alphaproteobacteria</taxon>
        <taxon>Hyphomonadales</taxon>
        <taxon>Hyphomonadaceae</taxon>
        <taxon>Hyphomonas</taxon>
    </lineage>
</organism>
<evidence type="ECO:0000313" key="2">
    <source>
        <dbReference type="Proteomes" id="UP000249123"/>
    </source>
</evidence>
<dbReference type="STRING" id="1280941.HY2_09945"/>
<dbReference type="OrthoDB" id="7620065at2"/>
<sequence>MMREQEPYSDLTDLFTAEDRKLDPAPFVQDVMGNIRRKALMRRVLLGAVGLAGASVAAMQLPKLLSGWTGLDLALTKSVVDASKDASLLSTVDPLWLAVGGVVALSLLAVTTWERT</sequence>
<comment type="caution">
    <text evidence="1">The sequence shown here is derived from an EMBL/GenBank/DDBJ whole genome shotgun (WGS) entry which is preliminary data.</text>
</comment>
<accession>A0A328JVJ3</accession>
<reference evidence="1 2" key="1">
    <citation type="submission" date="2013-04" db="EMBL/GenBank/DDBJ databases">
        <title>Hyphomonas sp. T24B3 Genome Sequencing.</title>
        <authorList>
            <person name="Lai Q."/>
            <person name="Shao Z."/>
        </authorList>
    </citation>
    <scope>NUCLEOTIDE SEQUENCE [LARGE SCALE GENOMIC DNA]</scope>
    <source>
        <strain evidence="1 2">T24B3</strain>
    </source>
</reference>